<dbReference type="Pfam" id="PF00931">
    <property type="entry name" value="NB-ARC"/>
    <property type="match status" value="2"/>
</dbReference>
<name>A0A5J5AFN8_9ASTE</name>
<dbReference type="InterPro" id="IPR036388">
    <property type="entry name" value="WH-like_DNA-bd_sf"/>
</dbReference>
<keyword evidence="8" id="KW-0547">Nucleotide-binding</keyword>
<protein>
    <recommendedName>
        <fullName evidence="16">NB-ARC domain-containing protein</fullName>
    </recommendedName>
</protein>
<dbReference type="InterPro" id="IPR044974">
    <property type="entry name" value="Disease_R_plants"/>
</dbReference>
<keyword evidence="9" id="KW-0611">Plant defense</keyword>
<keyword evidence="6" id="KW-0381">Hypersensitive response</keyword>
<dbReference type="SUPFAM" id="SSF52058">
    <property type="entry name" value="L domain-like"/>
    <property type="match status" value="1"/>
</dbReference>
<accession>A0A5J5AFN8</accession>
<evidence type="ECO:0000256" key="4">
    <source>
        <dbReference type="ARBA" id="ARBA00022490"/>
    </source>
</evidence>
<dbReference type="InterPro" id="IPR058922">
    <property type="entry name" value="WHD_DRP"/>
</dbReference>
<evidence type="ECO:0000256" key="1">
    <source>
        <dbReference type="ARBA" id="ARBA00002074"/>
    </source>
</evidence>
<evidence type="ECO:0000256" key="8">
    <source>
        <dbReference type="ARBA" id="ARBA00022741"/>
    </source>
</evidence>
<feature type="domain" description="Disease resistance R13L4/SHOC-2-like LRR" evidence="13">
    <location>
        <begin position="515"/>
        <end position="694"/>
    </location>
</feature>
<dbReference type="PRINTS" id="PR00364">
    <property type="entry name" value="DISEASERSIST"/>
</dbReference>
<sequence length="826" mass="94932">MADPVPDLDLDHLLNECEEEFIQILKENLKLPCESRGYLPTSSSLNPEEQCDDREEVKFRVRQLINLGSSAADIIDFAFSVKQQDRNIYMADKTIDVFNPSSEHEASTSIEKESVMGFEDQPEMTIEGEVFGKPEQMGGSMAAAIGEEAVVGVEDEAYEIKSWLMAERKKLDAVSIVGMPGLGKTTLARKLYYDDSVLTSDLTDKDLSEELYQCLKGKRYLIVLDDIWDIRVWNDLKGSFPDDNKGSRILFTTRTKDGAFHAQLNSRPHLLRFLNENESWDLLKEKVFHKESCSTMLMEVGKQIARKCAGLPLAIVVVAGLLAKKEKTKEWWERVAESVSSHMVNDRKQYMDTLALSYHHLPDHLQPCFLYFGAFPEDYEIPVWKLIWLWVAEGFIKKHGEESLEDVAADCLNDLIERSLIIVANKRSDGGVKSCRIHDMLHDLCLRKAEEEGFLQRIRGYEQVSSSSSWRRLCIHSHLLDYISSMPSAPDVHSLLCFDSRWNLLPWEQSSFIYPAFGHLRVLDLWYIRIQIFPIEMKELVHLRYVALRCDITEIPPSVLPNLCDLETFIVKGRLGEIILPGDIWTLTKLRHLHINESAILPPSYSTSGFSFLLNNLQTLSTLSFRTWTWNTLEDTPNLRKLGCILFPYHGMEFMFPKLDFLVKLETLKMLYHGHAWSTHLSELPSNLKKITLSKFRLPWSEMSKLGRLPNLEVLKLLYNAFDGPQWETSDDEFPKLKFLKFDSLNISQWDVSSDHFPSLERLVLNRCKQLEEIPSSFADISTLQIIELNWSSKSAQESARQIEDELKNMGNEGLLRILIHPPDNS</sequence>
<dbReference type="Proteomes" id="UP000325577">
    <property type="component" value="Linkage Group LG20"/>
</dbReference>
<comment type="similarity">
    <text evidence="3">Belongs to the disease resistance NB-LRR family.</text>
</comment>
<dbReference type="Gene3D" id="1.10.8.430">
    <property type="entry name" value="Helical domain of apoptotic protease-activating factors"/>
    <property type="match status" value="1"/>
</dbReference>
<feature type="domain" description="NB-ARC" evidence="11">
    <location>
        <begin position="202"/>
        <end position="292"/>
    </location>
</feature>
<dbReference type="OrthoDB" id="646178at2759"/>
<evidence type="ECO:0000256" key="7">
    <source>
        <dbReference type="ARBA" id="ARBA00022737"/>
    </source>
</evidence>
<dbReference type="InterPro" id="IPR042197">
    <property type="entry name" value="Apaf_helical"/>
</dbReference>
<dbReference type="InterPro" id="IPR032675">
    <property type="entry name" value="LRR_dom_sf"/>
</dbReference>
<dbReference type="FunFam" id="1.10.8.430:FF:000003">
    <property type="entry name" value="Probable disease resistance protein At5g66910"/>
    <property type="match status" value="1"/>
</dbReference>
<keyword evidence="5" id="KW-0433">Leucine-rich repeat</keyword>
<dbReference type="GO" id="GO:0043531">
    <property type="term" value="F:ADP binding"/>
    <property type="evidence" value="ECO:0007669"/>
    <property type="project" value="InterPro"/>
</dbReference>
<organism evidence="14 15">
    <name type="scientific">Nyssa sinensis</name>
    <dbReference type="NCBI Taxonomy" id="561372"/>
    <lineage>
        <taxon>Eukaryota</taxon>
        <taxon>Viridiplantae</taxon>
        <taxon>Streptophyta</taxon>
        <taxon>Embryophyta</taxon>
        <taxon>Tracheophyta</taxon>
        <taxon>Spermatophyta</taxon>
        <taxon>Magnoliopsida</taxon>
        <taxon>eudicotyledons</taxon>
        <taxon>Gunneridae</taxon>
        <taxon>Pentapetalae</taxon>
        <taxon>asterids</taxon>
        <taxon>Cornales</taxon>
        <taxon>Nyssaceae</taxon>
        <taxon>Nyssa</taxon>
    </lineage>
</organism>
<dbReference type="InterPro" id="IPR027417">
    <property type="entry name" value="P-loop_NTPase"/>
</dbReference>
<dbReference type="GO" id="GO:0009626">
    <property type="term" value="P:plant-type hypersensitive response"/>
    <property type="evidence" value="ECO:0007669"/>
    <property type="project" value="UniProtKB-KW"/>
</dbReference>
<keyword evidence="4" id="KW-0963">Cytoplasm</keyword>
<dbReference type="Pfam" id="PF23598">
    <property type="entry name" value="LRR_14"/>
    <property type="match status" value="1"/>
</dbReference>
<evidence type="ECO:0008006" key="16">
    <source>
        <dbReference type="Google" id="ProtNLM"/>
    </source>
</evidence>
<dbReference type="Gene3D" id="3.40.50.300">
    <property type="entry name" value="P-loop containing nucleotide triphosphate hydrolases"/>
    <property type="match status" value="2"/>
</dbReference>
<evidence type="ECO:0000259" key="13">
    <source>
        <dbReference type="Pfam" id="PF23598"/>
    </source>
</evidence>
<dbReference type="PANTHER" id="PTHR23155">
    <property type="entry name" value="DISEASE RESISTANCE PROTEIN RP"/>
    <property type="match status" value="1"/>
</dbReference>
<dbReference type="AlphaFoldDB" id="A0A5J5AFN8"/>
<reference evidence="14 15" key="1">
    <citation type="submission" date="2019-09" db="EMBL/GenBank/DDBJ databases">
        <title>A chromosome-level genome assembly of the Chinese tupelo Nyssa sinensis.</title>
        <authorList>
            <person name="Yang X."/>
            <person name="Kang M."/>
            <person name="Yang Y."/>
            <person name="Xiong H."/>
            <person name="Wang M."/>
            <person name="Zhang Z."/>
            <person name="Wang Z."/>
            <person name="Wu H."/>
            <person name="Ma T."/>
            <person name="Liu J."/>
            <person name="Xi Z."/>
        </authorList>
    </citation>
    <scope>NUCLEOTIDE SEQUENCE [LARGE SCALE GENOMIC DNA]</scope>
    <source>
        <strain evidence="14">J267</strain>
        <tissue evidence="14">Leaf</tissue>
    </source>
</reference>
<comment type="function">
    <text evidence="1">Confers resistance to late blight (Phytophthora infestans) races carrying the avirulence gene Avr1. Resistance proteins guard the plant against pathogens that contain an appropriate avirulence protein via an indirect interaction with this avirulence protein. That triggers a defense system including the hypersensitive response, which restricts the pathogen growth.</text>
</comment>
<dbReference type="Gene3D" id="1.10.10.10">
    <property type="entry name" value="Winged helix-like DNA-binding domain superfamily/Winged helix DNA-binding domain"/>
    <property type="match status" value="1"/>
</dbReference>
<feature type="domain" description="Disease resistance protein winged helix" evidence="12">
    <location>
        <begin position="375"/>
        <end position="445"/>
    </location>
</feature>
<keyword evidence="15" id="KW-1185">Reference proteome</keyword>
<dbReference type="SUPFAM" id="SSF52540">
    <property type="entry name" value="P-loop containing nucleoside triphosphate hydrolases"/>
    <property type="match status" value="1"/>
</dbReference>
<evidence type="ECO:0000256" key="10">
    <source>
        <dbReference type="ARBA" id="ARBA00022840"/>
    </source>
</evidence>
<evidence type="ECO:0000259" key="11">
    <source>
        <dbReference type="Pfam" id="PF00931"/>
    </source>
</evidence>
<comment type="subcellular location">
    <subcellularLocation>
        <location evidence="2">Cytoplasm</location>
    </subcellularLocation>
</comment>
<evidence type="ECO:0000259" key="12">
    <source>
        <dbReference type="Pfam" id="PF23559"/>
    </source>
</evidence>
<dbReference type="GO" id="GO:0005524">
    <property type="term" value="F:ATP binding"/>
    <property type="evidence" value="ECO:0007669"/>
    <property type="project" value="UniProtKB-KW"/>
</dbReference>
<evidence type="ECO:0000256" key="3">
    <source>
        <dbReference type="ARBA" id="ARBA00008894"/>
    </source>
</evidence>
<dbReference type="InterPro" id="IPR055414">
    <property type="entry name" value="LRR_R13L4/SHOC2-like"/>
</dbReference>
<dbReference type="FunFam" id="1.10.10.10:FF:000322">
    <property type="entry name" value="Probable disease resistance protein At1g63360"/>
    <property type="match status" value="1"/>
</dbReference>
<gene>
    <name evidence="14" type="ORF">F0562_034340</name>
</gene>
<feature type="domain" description="NB-ARC" evidence="11">
    <location>
        <begin position="155"/>
        <end position="195"/>
    </location>
</feature>
<evidence type="ECO:0000256" key="6">
    <source>
        <dbReference type="ARBA" id="ARBA00022667"/>
    </source>
</evidence>
<evidence type="ECO:0000313" key="15">
    <source>
        <dbReference type="Proteomes" id="UP000325577"/>
    </source>
</evidence>
<dbReference type="Gene3D" id="3.80.10.10">
    <property type="entry name" value="Ribonuclease Inhibitor"/>
    <property type="match status" value="1"/>
</dbReference>
<evidence type="ECO:0000256" key="5">
    <source>
        <dbReference type="ARBA" id="ARBA00022614"/>
    </source>
</evidence>
<dbReference type="PANTHER" id="PTHR23155:SF1152">
    <property type="entry name" value="AAA+ ATPASE DOMAIN-CONTAINING PROTEIN"/>
    <property type="match status" value="1"/>
</dbReference>
<dbReference type="Pfam" id="PF23559">
    <property type="entry name" value="WHD_DRP"/>
    <property type="match status" value="1"/>
</dbReference>
<evidence type="ECO:0000256" key="2">
    <source>
        <dbReference type="ARBA" id="ARBA00004496"/>
    </source>
</evidence>
<evidence type="ECO:0000313" key="14">
    <source>
        <dbReference type="EMBL" id="KAA8529803.1"/>
    </source>
</evidence>
<evidence type="ECO:0000256" key="9">
    <source>
        <dbReference type="ARBA" id="ARBA00022821"/>
    </source>
</evidence>
<keyword evidence="10" id="KW-0067">ATP-binding</keyword>
<keyword evidence="7" id="KW-0677">Repeat</keyword>
<proteinExistence type="inferred from homology"/>
<dbReference type="EMBL" id="CM018044">
    <property type="protein sequence ID" value="KAA8529803.1"/>
    <property type="molecule type" value="Genomic_DNA"/>
</dbReference>
<dbReference type="InterPro" id="IPR002182">
    <property type="entry name" value="NB-ARC"/>
</dbReference>